<evidence type="ECO:0000313" key="2">
    <source>
        <dbReference type="Proteomes" id="UP000299102"/>
    </source>
</evidence>
<gene>
    <name evidence="1" type="ORF">EVAR_20370_1</name>
</gene>
<dbReference type="AlphaFoldDB" id="A0A4C1VT70"/>
<organism evidence="1 2">
    <name type="scientific">Eumeta variegata</name>
    <name type="common">Bagworm moth</name>
    <name type="synonym">Eumeta japonica</name>
    <dbReference type="NCBI Taxonomy" id="151549"/>
    <lineage>
        <taxon>Eukaryota</taxon>
        <taxon>Metazoa</taxon>
        <taxon>Ecdysozoa</taxon>
        <taxon>Arthropoda</taxon>
        <taxon>Hexapoda</taxon>
        <taxon>Insecta</taxon>
        <taxon>Pterygota</taxon>
        <taxon>Neoptera</taxon>
        <taxon>Endopterygota</taxon>
        <taxon>Lepidoptera</taxon>
        <taxon>Glossata</taxon>
        <taxon>Ditrysia</taxon>
        <taxon>Tineoidea</taxon>
        <taxon>Psychidae</taxon>
        <taxon>Oiketicinae</taxon>
        <taxon>Eumeta</taxon>
    </lineage>
</organism>
<protein>
    <submittedName>
        <fullName evidence="1">Uncharacterized protein</fullName>
    </submittedName>
</protein>
<dbReference type="Proteomes" id="UP000299102">
    <property type="component" value="Unassembled WGS sequence"/>
</dbReference>
<name>A0A4C1VT70_EUMVA</name>
<dbReference type="EMBL" id="BGZK01000401">
    <property type="protein sequence ID" value="GBP41562.1"/>
    <property type="molecule type" value="Genomic_DNA"/>
</dbReference>
<sequence>MAVSLPLSRLITLTSPPSDRGATQFSDSPRIRTWTSYHLPVSRRLVSAARYSDDGLSRFECESWTMIVTVTDLPYVIHGP</sequence>
<keyword evidence="2" id="KW-1185">Reference proteome</keyword>
<evidence type="ECO:0000313" key="1">
    <source>
        <dbReference type="EMBL" id="GBP41562.1"/>
    </source>
</evidence>
<comment type="caution">
    <text evidence="1">The sequence shown here is derived from an EMBL/GenBank/DDBJ whole genome shotgun (WGS) entry which is preliminary data.</text>
</comment>
<proteinExistence type="predicted"/>
<accession>A0A4C1VT70</accession>
<reference evidence="1 2" key="1">
    <citation type="journal article" date="2019" name="Commun. Biol.">
        <title>The bagworm genome reveals a unique fibroin gene that provides high tensile strength.</title>
        <authorList>
            <person name="Kono N."/>
            <person name="Nakamura H."/>
            <person name="Ohtoshi R."/>
            <person name="Tomita M."/>
            <person name="Numata K."/>
            <person name="Arakawa K."/>
        </authorList>
    </citation>
    <scope>NUCLEOTIDE SEQUENCE [LARGE SCALE GENOMIC DNA]</scope>
</reference>